<proteinExistence type="predicted"/>
<comment type="caution">
    <text evidence="2">The sequence shown here is derived from an EMBL/GenBank/DDBJ whole genome shotgun (WGS) entry which is preliminary data.</text>
</comment>
<feature type="non-terminal residue" evidence="2">
    <location>
        <position position="1"/>
    </location>
</feature>
<dbReference type="AlphaFoldDB" id="A0AAV5X0K9"/>
<feature type="region of interest" description="Disordered" evidence="1">
    <location>
        <begin position="123"/>
        <end position="149"/>
    </location>
</feature>
<accession>A0AAV5X0K9</accession>
<gene>
    <name evidence="2" type="ORF">PFISCL1PPCAC_27821</name>
</gene>
<protein>
    <submittedName>
        <fullName evidence="2">Uncharacterized protein</fullName>
    </submittedName>
</protein>
<dbReference type="EMBL" id="BTSY01000007">
    <property type="protein sequence ID" value="GMT36524.1"/>
    <property type="molecule type" value="Genomic_DNA"/>
</dbReference>
<organism evidence="2 3">
    <name type="scientific">Pristionchus fissidentatus</name>
    <dbReference type="NCBI Taxonomy" id="1538716"/>
    <lineage>
        <taxon>Eukaryota</taxon>
        <taxon>Metazoa</taxon>
        <taxon>Ecdysozoa</taxon>
        <taxon>Nematoda</taxon>
        <taxon>Chromadorea</taxon>
        <taxon>Rhabditida</taxon>
        <taxon>Rhabditina</taxon>
        <taxon>Diplogasteromorpha</taxon>
        <taxon>Diplogasteroidea</taxon>
        <taxon>Neodiplogasteridae</taxon>
        <taxon>Pristionchus</taxon>
    </lineage>
</organism>
<name>A0AAV5X0K9_9BILA</name>
<feature type="compositionally biased region" description="Basic and acidic residues" evidence="1">
    <location>
        <begin position="123"/>
        <end position="141"/>
    </location>
</feature>
<evidence type="ECO:0000313" key="2">
    <source>
        <dbReference type="EMBL" id="GMT36524.1"/>
    </source>
</evidence>
<sequence>DLMKKELRASLTTCRTRRVDDYYNVMFIITDLLDKAVESVEESKRFDCTNLLSPAFNALDRAGNSTSTEKVVFYKFARTFALFMDVLNGFDTSLLGVAMPETNPNWPLTAPRFAFAPEDESVRYTKKPEPRLPERRPKERMVPPSERIPCKRPRLCPQLVVPSRITKPPVLKPMVPEQTLKSEATEESAEMGERLEESVPGVLNGVVPKEEPLDEGEIDAAIEKMDEEKRIKKEMEE</sequence>
<feature type="region of interest" description="Disordered" evidence="1">
    <location>
        <begin position="179"/>
        <end position="218"/>
    </location>
</feature>
<reference evidence="2" key="1">
    <citation type="submission" date="2023-10" db="EMBL/GenBank/DDBJ databases">
        <title>Genome assembly of Pristionchus species.</title>
        <authorList>
            <person name="Yoshida K."/>
            <person name="Sommer R.J."/>
        </authorList>
    </citation>
    <scope>NUCLEOTIDE SEQUENCE</scope>
    <source>
        <strain evidence="2">RS5133</strain>
    </source>
</reference>
<dbReference type="Proteomes" id="UP001432322">
    <property type="component" value="Unassembled WGS sequence"/>
</dbReference>
<keyword evidence="3" id="KW-1185">Reference proteome</keyword>
<evidence type="ECO:0000313" key="3">
    <source>
        <dbReference type="Proteomes" id="UP001432322"/>
    </source>
</evidence>
<feature type="non-terminal residue" evidence="2">
    <location>
        <position position="237"/>
    </location>
</feature>
<evidence type="ECO:0000256" key="1">
    <source>
        <dbReference type="SAM" id="MobiDB-lite"/>
    </source>
</evidence>